<dbReference type="Pfam" id="PF12229">
    <property type="entry name" value="PG_binding_4"/>
    <property type="match status" value="2"/>
</dbReference>
<keyword evidence="2" id="KW-1133">Transmembrane helix</keyword>
<evidence type="ECO:0000313" key="4">
    <source>
        <dbReference type="EMBL" id="NDL59768.1"/>
    </source>
</evidence>
<feature type="compositionally biased region" description="Low complexity" evidence="1">
    <location>
        <begin position="88"/>
        <end position="108"/>
    </location>
</feature>
<evidence type="ECO:0000256" key="2">
    <source>
        <dbReference type="SAM" id="Phobius"/>
    </source>
</evidence>
<feature type="domain" description="YoaR-like putative peptidoglycan binding" evidence="3">
    <location>
        <begin position="445"/>
        <end position="518"/>
    </location>
</feature>
<feature type="transmembrane region" description="Helical" evidence="2">
    <location>
        <begin position="206"/>
        <end position="228"/>
    </location>
</feature>
<dbReference type="Proteomes" id="UP000460435">
    <property type="component" value="Unassembled WGS sequence"/>
</dbReference>
<keyword evidence="2" id="KW-0812">Transmembrane</keyword>
<name>A0A7K3MBJ7_9ACTN</name>
<organism evidence="4 5">
    <name type="scientific">Phytoactinopolyspora mesophila</name>
    <dbReference type="NCBI Taxonomy" id="2650750"/>
    <lineage>
        <taxon>Bacteria</taxon>
        <taxon>Bacillati</taxon>
        <taxon>Actinomycetota</taxon>
        <taxon>Actinomycetes</taxon>
        <taxon>Jiangellales</taxon>
        <taxon>Jiangellaceae</taxon>
        <taxon>Phytoactinopolyspora</taxon>
    </lineage>
</organism>
<dbReference type="PANTHER" id="PTHR35788:SF1">
    <property type="entry name" value="EXPORTED PROTEIN"/>
    <property type="match status" value="1"/>
</dbReference>
<feature type="region of interest" description="Disordered" evidence="1">
    <location>
        <begin position="167"/>
        <end position="199"/>
    </location>
</feature>
<dbReference type="RefSeq" id="WP_162452450.1">
    <property type="nucleotide sequence ID" value="NZ_WLZY01000008.1"/>
</dbReference>
<dbReference type="EMBL" id="WLZY01000008">
    <property type="protein sequence ID" value="NDL59768.1"/>
    <property type="molecule type" value="Genomic_DNA"/>
</dbReference>
<evidence type="ECO:0000256" key="1">
    <source>
        <dbReference type="SAM" id="MobiDB-lite"/>
    </source>
</evidence>
<accession>A0A7K3MBJ7</accession>
<sequence>MTNSSEDKSSTSTRGVTEGAHDSSEEASSGLSGNAATAGGTDSAADGSAAEPEDVGSSGEAGTADVAGDNAGAESSPDGTADGGTPEGSVAGGAEAAKAGSGSAGSAADDAPTNGKAPDTKAVAADSGTEAPSQATRIAALDISKPAPSTQDAGTPGDADATQELAVPQSAKPPPPAQQPPGTPPAGAPPEEPATAAGSSGRGRKAAIIAGAVVVTIGVLYGVTYLIAGNKLASNATVAGIEVGGLTTTEARERLEAELPAVVDEPIHIHVGDTESMYDIVPSEAGLDIDIPGTLAAVPGGSANPVSLVQALFGGDEVTPRPAVDEDELRGALDAIAEQADTSPVNAAVGFNDGEVVTSDPVIGTELDIDGAVELISAAFFGSDARELPIGELTVPVDKIEPKVDEAELERAVAEFAEPAMSGPVTIVAGDESVDLPTEMIGEVLSLSPNENGTLQPEIDGSALADLASDELAQIGRDGKDATIRIRNGAPEVVPAQVGKGVDTDSLGDVVLLALTEEGTDRRAEVELIETEPELTTQDAEELGVKEVVAEFTTQFPGAQYRDVNIGRAAELINNTFLRPGDEFSMNETVGERTEANGFTSGIIINQGRLEDAMGGGVSQVATTTYHAAALAGLEDVEHWPHSIYFDRYPLGHEATVAWGSKDLRFKNDTPYGVLLETRFSASGGSGQGSITVRIWSTEYYDVELSTSERSNFTSPQTIYDTSSNCSAQGGSQGFTVTAYRQVRTLDGELVKDEANPWTYNPNHRVVCGPDPDDD</sequence>
<evidence type="ECO:0000259" key="3">
    <source>
        <dbReference type="Pfam" id="PF12229"/>
    </source>
</evidence>
<dbReference type="InterPro" id="IPR052913">
    <property type="entry name" value="Glycopeptide_resist_protein"/>
</dbReference>
<dbReference type="InterPro" id="IPR007391">
    <property type="entry name" value="Vancomycin_resist_VanW"/>
</dbReference>
<keyword evidence="2" id="KW-0472">Membrane</keyword>
<dbReference type="InterPro" id="IPR022029">
    <property type="entry name" value="YoaR-like_PG-bd"/>
</dbReference>
<feature type="compositionally biased region" description="Pro residues" evidence="1">
    <location>
        <begin position="171"/>
        <end position="192"/>
    </location>
</feature>
<evidence type="ECO:0000313" key="5">
    <source>
        <dbReference type="Proteomes" id="UP000460435"/>
    </source>
</evidence>
<dbReference type="AlphaFoldDB" id="A0A7K3MBJ7"/>
<comment type="caution">
    <text evidence="4">The sequence shown here is derived from an EMBL/GenBank/DDBJ whole genome shotgun (WGS) entry which is preliminary data.</text>
</comment>
<reference evidence="4 5" key="1">
    <citation type="submission" date="2019-11" db="EMBL/GenBank/DDBJ databases">
        <authorList>
            <person name="Li X.-J."/>
            <person name="Feng X.-M."/>
        </authorList>
    </citation>
    <scope>NUCLEOTIDE SEQUENCE [LARGE SCALE GENOMIC DNA]</scope>
    <source>
        <strain evidence="4 5">XMNu-373</strain>
    </source>
</reference>
<feature type="domain" description="YoaR-like putative peptidoglycan binding" evidence="3">
    <location>
        <begin position="307"/>
        <end position="387"/>
    </location>
</feature>
<feature type="region of interest" description="Disordered" evidence="1">
    <location>
        <begin position="1"/>
        <end position="133"/>
    </location>
</feature>
<protein>
    <recommendedName>
        <fullName evidence="3">YoaR-like putative peptidoglycan binding domain-containing protein</fullName>
    </recommendedName>
</protein>
<keyword evidence="5" id="KW-1185">Reference proteome</keyword>
<gene>
    <name evidence="4" type="ORF">F7O44_22095</name>
</gene>
<proteinExistence type="predicted"/>
<dbReference type="PANTHER" id="PTHR35788">
    <property type="entry name" value="EXPORTED PROTEIN-RELATED"/>
    <property type="match status" value="1"/>
</dbReference>
<dbReference type="Pfam" id="PF04294">
    <property type="entry name" value="VanW"/>
    <property type="match status" value="1"/>
</dbReference>
<feature type="compositionally biased region" description="Low complexity" evidence="1">
    <location>
        <begin position="35"/>
        <end position="50"/>
    </location>
</feature>